<keyword evidence="11 15" id="KW-1133">Transmembrane helix</keyword>
<feature type="region of interest" description="Disordered" evidence="14">
    <location>
        <begin position="304"/>
        <end position="371"/>
    </location>
</feature>
<feature type="compositionally biased region" description="Basic and acidic residues" evidence="14">
    <location>
        <begin position="362"/>
        <end position="371"/>
    </location>
</feature>
<feature type="domain" description="Flagellar motor switch protein FliG C-terminal" evidence="17">
    <location>
        <begin position="762"/>
        <end position="842"/>
    </location>
</feature>
<keyword evidence="10" id="KW-0283">Flagellar rotation</keyword>
<dbReference type="Gene3D" id="1.10.220.30">
    <property type="match status" value="3"/>
</dbReference>
<evidence type="ECO:0000256" key="13">
    <source>
        <dbReference type="ARBA" id="ARBA00023143"/>
    </source>
</evidence>
<keyword evidence="8" id="KW-0145">Chemotaxis</keyword>
<dbReference type="Pfam" id="PF01514">
    <property type="entry name" value="YscJ_FliF"/>
    <property type="match status" value="1"/>
</dbReference>
<feature type="domain" description="Flagellar M-ring N-terminal" evidence="16">
    <location>
        <begin position="48"/>
        <end position="222"/>
    </location>
</feature>
<dbReference type="Gene3D" id="3.30.300.30">
    <property type="match status" value="1"/>
</dbReference>
<dbReference type="Pfam" id="PF14842">
    <property type="entry name" value="FliG_N"/>
    <property type="match status" value="1"/>
</dbReference>
<dbReference type="Pfam" id="PF02108">
    <property type="entry name" value="FliH"/>
    <property type="match status" value="1"/>
</dbReference>
<evidence type="ECO:0000259" key="16">
    <source>
        <dbReference type="Pfam" id="PF01514"/>
    </source>
</evidence>
<dbReference type="InterPro" id="IPR032779">
    <property type="entry name" value="FliG_M"/>
</dbReference>
<evidence type="ECO:0000259" key="17">
    <source>
        <dbReference type="Pfam" id="PF01706"/>
    </source>
</evidence>
<evidence type="ECO:0000256" key="3">
    <source>
        <dbReference type="ARBA" id="ARBA00004651"/>
    </source>
</evidence>
<evidence type="ECO:0000256" key="4">
    <source>
        <dbReference type="ARBA" id="ARBA00007971"/>
    </source>
</evidence>
<evidence type="ECO:0000259" key="20">
    <source>
        <dbReference type="Pfam" id="PF14841"/>
    </source>
</evidence>
<dbReference type="Pfam" id="PF08345">
    <property type="entry name" value="YscJ_FliF_C"/>
    <property type="match status" value="1"/>
</dbReference>
<evidence type="ECO:0000256" key="10">
    <source>
        <dbReference type="ARBA" id="ARBA00022779"/>
    </source>
</evidence>
<dbReference type="PANTHER" id="PTHR30046">
    <property type="entry name" value="FLAGELLAR M-RING PROTEIN"/>
    <property type="match status" value="1"/>
</dbReference>
<dbReference type="InterPro" id="IPR006182">
    <property type="entry name" value="FliF_N_dom"/>
</dbReference>
<dbReference type="NCBIfam" id="TIGR00207">
    <property type="entry name" value="fliG"/>
    <property type="match status" value="1"/>
</dbReference>
<dbReference type="InterPro" id="IPR045851">
    <property type="entry name" value="AMP-bd_C_sf"/>
</dbReference>
<dbReference type="PRINTS" id="PR01003">
    <property type="entry name" value="FLGFLIH"/>
</dbReference>
<evidence type="ECO:0000256" key="1">
    <source>
        <dbReference type="ARBA" id="ARBA00004117"/>
    </source>
</evidence>
<dbReference type="InterPro" id="IPR013556">
    <property type="entry name" value="Flag_M-ring_C"/>
</dbReference>
<comment type="similarity">
    <text evidence="5">Belongs to the FliG family.</text>
</comment>
<evidence type="ECO:0000259" key="18">
    <source>
        <dbReference type="Pfam" id="PF02108"/>
    </source>
</evidence>
<evidence type="ECO:0000256" key="2">
    <source>
        <dbReference type="ARBA" id="ARBA00004413"/>
    </source>
</evidence>
<protein>
    <recommendedName>
        <fullName evidence="6">Flagellar motor switch protein FliG</fullName>
    </recommendedName>
</protein>
<comment type="similarity">
    <text evidence="4">Belongs to the FliF family.</text>
</comment>
<evidence type="ECO:0000256" key="6">
    <source>
        <dbReference type="ARBA" id="ARBA00021870"/>
    </source>
</evidence>
<dbReference type="InterPro" id="IPR000067">
    <property type="entry name" value="FlgMring_FliF"/>
</dbReference>
<dbReference type="GO" id="GO:0003774">
    <property type="term" value="F:cytoskeletal motor activity"/>
    <property type="evidence" value="ECO:0007669"/>
    <property type="project" value="InterPro"/>
</dbReference>
<feature type="domain" description="Flagellar assembly protein FliH/Type III secretion system HrpE" evidence="18">
    <location>
        <begin position="926"/>
        <end position="1049"/>
    </location>
</feature>
<reference evidence="22 23" key="1">
    <citation type="submission" date="2012-10" db="EMBL/GenBank/DDBJ databases">
        <title>Genome sequencing and analysis of entomopathogenic fungi Beauveria bassiana D1-5.</title>
        <authorList>
            <person name="Li Q."/>
            <person name="Wang L."/>
            <person name="Zhang Z."/>
            <person name="Wang Q."/>
            <person name="Ren J."/>
            <person name="Wang M."/>
            <person name="Xu W."/>
            <person name="Wang J."/>
            <person name="Lu Y."/>
            <person name="Du Q."/>
            <person name="Sun Z."/>
        </authorList>
    </citation>
    <scope>NUCLEOTIDE SEQUENCE [LARGE SCALE GENOMIC DNA]</scope>
    <source>
        <strain evidence="22 23">D1-5</strain>
    </source>
</reference>
<dbReference type="InterPro" id="IPR000563">
    <property type="entry name" value="Flag_FliH"/>
</dbReference>
<dbReference type="NCBIfam" id="TIGR00206">
    <property type="entry name" value="fliF"/>
    <property type="match status" value="1"/>
</dbReference>
<evidence type="ECO:0000256" key="14">
    <source>
        <dbReference type="SAM" id="MobiDB-lite"/>
    </source>
</evidence>
<keyword evidence="12 15" id="KW-0472">Membrane</keyword>
<keyword evidence="22" id="KW-0969">Cilium</keyword>
<keyword evidence="9 15" id="KW-0812">Transmembrane</keyword>
<dbReference type="InterPro" id="IPR043427">
    <property type="entry name" value="YscJ/FliF"/>
</dbReference>
<evidence type="ECO:0000256" key="12">
    <source>
        <dbReference type="ARBA" id="ARBA00023136"/>
    </source>
</evidence>
<evidence type="ECO:0000256" key="7">
    <source>
        <dbReference type="ARBA" id="ARBA00022475"/>
    </source>
</evidence>
<accession>A0A0A2VSQ9</accession>
<gene>
    <name evidence="22" type="ORF">BBAD15_g10914</name>
</gene>
<dbReference type="FunFam" id="1.10.220.30:FF:000002">
    <property type="entry name" value="Flagellar motor switch protein FliG"/>
    <property type="match status" value="1"/>
</dbReference>
<evidence type="ECO:0000256" key="15">
    <source>
        <dbReference type="SAM" id="Phobius"/>
    </source>
</evidence>
<evidence type="ECO:0000313" key="23">
    <source>
        <dbReference type="Proteomes" id="UP000030106"/>
    </source>
</evidence>
<feature type="compositionally biased region" description="Polar residues" evidence="14">
    <location>
        <begin position="317"/>
        <end position="329"/>
    </location>
</feature>
<dbReference type="InterPro" id="IPR028263">
    <property type="entry name" value="FliG_N"/>
</dbReference>
<comment type="caution">
    <text evidence="22">The sequence shown here is derived from an EMBL/GenBank/DDBJ whole genome shotgun (WGS) entry which is preliminary data.</text>
</comment>
<evidence type="ECO:0000256" key="5">
    <source>
        <dbReference type="ARBA" id="ARBA00010299"/>
    </source>
</evidence>
<dbReference type="InterPro" id="IPR018035">
    <property type="entry name" value="Flagellar_FliH/T3SS_HrpE"/>
</dbReference>
<dbReference type="Pfam" id="PF01706">
    <property type="entry name" value="FliG_C"/>
    <property type="match status" value="1"/>
</dbReference>
<evidence type="ECO:0000256" key="8">
    <source>
        <dbReference type="ARBA" id="ARBA00022500"/>
    </source>
</evidence>
<dbReference type="InterPro" id="IPR011002">
    <property type="entry name" value="FliG_a-hlx"/>
</dbReference>
<keyword evidence="13" id="KW-0975">Bacterial flagellum</keyword>
<comment type="subcellular location">
    <subcellularLocation>
        <location evidence="1">Bacterial flagellum basal body</location>
    </subcellularLocation>
    <subcellularLocation>
        <location evidence="3">Cell membrane</location>
        <topology evidence="3">Multi-pass membrane protein</topology>
    </subcellularLocation>
    <subcellularLocation>
        <location evidence="2">Cell membrane</location>
        <topology evidence="2">Peripheral membrane protein</topology>
        <orientation evidence="2">Cytoplasmic side</orientation>
    </subcellularLocation>
</comment>
<evidence type="ECO:0000256" key="9">
    <source>
        <dbReference type="ARBA" id="ARBA00022692"/>
    </source>
</evidence>
<name>A0A0A2VSQ9_BEABA</name>
<dbReference type="Pfam" id="PF14841">
    <property type="entry name" value="FliG_M"/>
    <property type="match status" value="1"/>
</dbReference>
<keyword evidence="22" id="KW-0282">Flagellum</keyword>
<keyword evidence="7" id="KW-1003">Cell membrane</keyword>
<dbReference type="Proteomes" id="UP000030106">
    <property type="component" value="Unassembled WGS sequence"/>
</dbReference>
<keyword evidence="22" id="KW-0966">Cell projection</keyword>
<feature type="domain" description="Flagellar M-ring C-terminal" evidence="19">
    <location>
        <begin position="254"/>
        <end position="440"/>
    </location>
</feature>
<feature type="compositionally biased region" description="Low complexity" evidence="14">
    <location>
        <begin position="332"/>
        <end position="361"/>
    </location>
</feature>
<evidence type="ECO:0000256" key="11">
    <source>
        <dbReference type="ARBA" id="ARBA00022989"/>
    </source>
</evidence>
<dbReference type="SUPFAM" id="SSF48029">
    <property type="entry name" value="FliG"/>
    <property type="match status" value="2"/>
</dbReference>
<evidence type="ECO:0000259" key="21">
    <source>
        <dbReference type="Pfam" id="PF14842"/>
    </source>
</evidence>
<proteinExistence type="inferred from homology"/>
<feature type="domain" description="Flagellar motor switch protein FliG N-terminal" evidence="21">
    <location>
        <begin position="554"/>
        <end position="647"/>
    </location>
</feature>
<feature type="transmembrane region" description="Helical" evidence="15">
    <location>
        <begin position="27"/>
        <end position="47"/>
    </location>
</feature>
<dbReference type="InterPro" id="IPR000090">
    <property type="entry name" value="Flg_Motor_Flig"/>
</dbReference>
<dbReference type="HOGENOM" id="CLU_289666_0_0_1"/>
<dbReference type="GO" id="GO:0005886">
    <property type="term" value="C:plasma membrane"/>
    <property type="evidence" value="ECO:0007669"/>
    <property type="project" value="UniProtKB-SubCell"/>
</dbReference>
<dbReference type="EMBL" id="ANFO01001148">
    <property type="protein sequence ID" value="KGQ03834.1"/>
    <property type="molecule type" value="Genomic_DNA"/>
</dbReference>
<organism evidence="22 23">
    <name type="scientific">Beauveria bassiana D1-5</name>
    <dbReference type="NCBI Taxonomy" id="1245745"/>
    <lineage>
        <taxon>Eukaryota</taxon>
        <taxon>Fungi</taxon>
        <taxon>Dikarya</taxon>
        <taxon>Ascomycota</taxon>
        <taxon>Pezizomycotina</taxon>
        <taxon>Sordariomycetes</taxon>
        <taxon>Hypocreomycetidae</taxon>
        <taxon>Hypocreales</taxon>
        <taxon>Cordycipitaceae</taxon>
        <taxon>Beauveria</taxon>
    </lineage>
</organism>
<dbReference type="PANTHER" id="PTHR30046:SF0">
    <property type="entry name" value="FLAGELLAR M-RING PROTEIN"/>
    <property type="match status" value="1"/>
</dbReference>
<feature type="domain" description="Flagellar motor switch protein FliG middle" evidence="20">
    <location>
        <begin position="659"/>
        <end position="731"/>
    </location>
</feature>
<evidence type="ECO:0000259" key="19">
    <source>
        <dbReference type="Pfam" id="PF08345"/>
    </source>
</evidence>
<dbReference type="NCBIfam" id="NF004266">
    <property type="entry name" value="PRK05687.1-1"/>
    <property type="match status" value="1"/>
</dbReference>
<dbReference type="InterPro" id="IPR023087">
    <property type="entry name" value="Flg_Motor_Flig_C"/>
</dbReference>
<dbReference type="AlphaFoldDB" id="A0A0A2VSQ9"/>
<sequence length="1058" mass="116384">MTTAAQAQTPQNKTLEWLNRLRANPRIPLMMGGAAAVAVLVALVLWAKSPDYRVLYSNLADQDGGAIVTQLQQMNIPYRFSDNGSAIMVPADNVYDLRLRLAQQGLPKGGAVGFELLDQEKFGISQFSEQVNYQRALEGELARTIETLGPVKNARVHLAMPKPSLFVREQKSPSASVTLSLEPGRALDEGQINAVVHMVSSAVAGLPPGNVTLVDQGGHLLTQSNNAGRDLNDAQLKYATDVESRYQRRIESILGPIVGNGNVHAQVTAQIDFANKEQTEEQYRPNGDPAQTAIRSRQLNQTSQVNGQFPGGVPGALSNQPAPANTAPISTPPQNNQNNQQANNGQQNQTSTTSQNGSSNTSRDETTNYEVDRTIRHTKLNVGDIQRLSVAVVVNYRQLADGKPLPLTADQMKQIENLTREAMGYSEARGDTLNVVNSQFTATDDDIGSSLPFWKSPAFFDMLLSAGRWLIVLIVGWVLWRKAIRPQLTRRAEILKAASEAKESRKAEEEAVAVTLSRDEQQQQRKANQRLSAEVMSQRIRDMSDNDPRVVALSAILLMTIGEDRAAEVFKHLSPREVQHLSAAMANTHQISNKLLTEVLAEFEQEAEQFAALSINANDYLRTVLIKALGEERASSLLEDILETRDTTSGIETLNFMEPQSAADLIRDEHPQIIATILVHLKRGQAADILALFDERLRNDVMLRIATFGGVQPAALAELTEVLNNLLDGQNLKRSKMGGVRTAAEIINLMKTQQEEAVITAVRDFDGELAQKIIDEMFLFENLVAVDDRSIQRLLQEVESESLLIALKGAEQALREKFLRNMSQRAADILRDDLANRGPVHLAFPTPVFEEIVMPEAAAEQEEPESEPDRQQTLAMMQAQAREQGHSAGFAAGHDQGVEEGRKAGFQQGLEQGINEARQQQAPVHARMQQLVSEFQYTLDALDSVIASRLMQMALEAARQVIGQTPAVDNNALIKQIQGLLMQEPLFSGKPQLRVHPDDLQRVEEMLGATLSLHGWRLRGDPSLHQGGCKVSADEGDLDASVATRWQELCRLAAPGVL</sequence>
<dbReference type="STRING" id="1245745.A0A0A2VSQ9"/>
<evidence type="ECO:0000313" key="22">
    <source>
        <dbReference type="EMBL" id="KGQ03834.1"/>
    </source>
</evidence>